<evidence type="ECO:0000313" key="10">
    <source>
        <dbReference type="Proteomes" id="UP001254608"/>
    </source>
</evidence>
<dbReference type="PANTHER" id="PTHR43738:SF3">
    <property type="entry name" value="ABC TRANSPORTER PERMEASE"/>
    <property type="match status" value="1"/>
</dbReference>
<dbReference type="EMBL" id="JAVRIC010000002">
    <property type="protein sequence ID" value="MDT0496050.1"/>
    <property type="molecule type" value="Genomic_DNA"/>
</dbReference>
<evidence type="ECO:0000256" key="5">
    <source>
        <dbReference type="ARBA" id="ARBA00023136"/>
    </source>
</evidence>
<keyword evidence="5 6" id="KW-0472">Membrane</keyword>
<evidence type="ECO:0000259" key="8">
    <source>
        <dbReference type="Pfam" id="PF12704"/>
    </source>
</evidence>
<comment type="caution">
    <text evidence="9">The sequence shown here is derived from an EMBL/GenBank/DDBJ whole genome shotgun (WGS) entry which is preliminary data.</text>
</comment>
<name>A0ABU2WDY1_9GAMM</name>
<reference evidence="9 10" key="1">
    <citation type="submission" date="2023-09" db="EMBL/GenBank/DDBJ databases">
        <authorList>
            <person name="Rey-Velasco X."/>
        </authorList>
    </citation>
    <scope>NUCLEOTIDE SEQUENCE [LARGE SCALE GENOMIC DNA]</scope>
    <source>
        <strain evidence="9 10">W345</strain>
    </source>
</reference>
<feature type="domain" description="ABC3 transporter permease C-terminal" evidence="7">
    <location>
        <begin position="264"/>
        <end position="374"/>
    </location>
</feature>
<dbReference type="PANTHER" id="PTHR43738">
    <property type="entry name" value="ABC TRANSPORTER, MEMBRANE PROTEIN"/>
    <property type="match status" value="1"/>
</dbReference>
<dbReference type="Pfam" id="PF12704">
    <property type="entry name" value="MacB_PCD"/>
    <property type="match status" value="1"/>
</dbReference>
<proteinExistence type="predicted"/>
<organism evidence="9 10">
    <name type="scientific">Banduia mediterranea</name>
    <dbReference type="NCBI Taxonomy" id="3075609"/>
    <lineage>
        <taxon>Bacteria</taxon>
        <taxon>Pseudomonadati</taxon>
        <taxon>Pseudomonadota</taxon>
        <taxon>Gammaproteobacteria</taxon>
        <taxon>Nevskiales</taxon>
        <taxon>Algiphilaceae</taxon>
        <taxon>Banduia</taxon>
    </lineage>
</organism>
<feature type="domain" description="MacB-like periplasmic core" evidence="8">
    <location>
        <begin position="18"/>
        <end position="229"/>
    </location>
</feature>
<evidence type="ECO:0000256" key="3">
    <source>
        <dbReference type="ARBA" id="ARBA00022692"/>
    </source>
</evidence>
<protein>
    <submittedName>
        <fullName evidence="9">ABC transporter permease</fullName>
    </submittedName>
</protein>
<dbReference type="Pfam" id="PF02687">
    <property type="entry name" value="FtsX"/>
    <property type="match status" value="1"/>
</dbReference>
<evidence type="ECO:0000256" key="6">
    <source>
        <dbReference type="SAM" id="Phobius"/>
    </source>
</evidence>
<accession>A0ABU2WDY1</accession>
<dbReference type="InterPro" id="IPR051125">
    <property type="entry name" value="ABC-4/HrtB_transporter"/>
</dbReference>
<evidence type="ECO:0000256" key="4">
    <source>
        <dbReference type="ARBA" id="ARBA00022989"/>
    </source>
</evidence>
<keyword evidence="4 6" id="KW-1133">Transmembrane helix</keyword>
<gene>
    <name evidence="9" type="ORF">RM530_01540</name>
</gene>
<evidence type="ECO:0000313" key="9">
    <source>
        <dbReference type="EMBL" id="MDT0496050.1"/>
    </source>
</evidence>
<evidence type="ECO:0000256" key="2">
    <source>
        <dbReference type="ARBA" id="ARBA00022475"/>
    </source>
</evidence>
<keyword evidence="2" id="KW-1003">Cell membrane</keyword>
<evidence type="ECO:0000256" key="1">
    <source>
        <dbReference type="ARBA" id="ARBA00004651"/>
    </source>
</evidence>
<dbReference type="InterPro" id="IPR025857">
    <property type="entry name" value="MacB_PCD"/>
</dbReference>
<sequence length="382" mass="42240">MKYFPLIWATLWRKKARTLLTLLSIIIAFFLFGMLQGVNSAINHSVELANVDRLISINRVSLTEPLPMSYLSQIKSVPGVEAVAYSSWFGSYYQEPKQFVFGSPVDAELYFPIVPEVKISEEAIEKLQRTRTGAVVGIPLMEKYGWGVGDRIPIQSTIWTKAEDGTSNWEFDIVGTYDVPENPNQANGFYFNYEYFEEARAFTKGTVGWYFLKLSDPSRAAEVAKAIDARFANSSAETKTQSEKEFQQSFIKQFGDINFIVNAILGAVFFTLLFLTGNTMMQSVRERIPELAVLKTLGFSDGKVVSFVVIEALMLCLLAALIGLGLSALAFPALKGFIGEASLQREVIVTGISAAIMLALVIALMPASRALRLSIVDALAGR</sequence>
<evidence type="ECO:0000259" key="7">
    <source>
        <dbReference type="Pfam" id="PF02687"/>
    </source>
</evidence>
<feature type="transmembrane region" description="Helical" evidence="6">
    <location>
        <begin position="304"/>
        <end position="327"/>
    </location>
</feature>
<dbReference type="InterPro" id="IPR003838">
    <property type="entry name" value="ABC3_permease_C"/>
</dbReference>
<feature type="transmembrane region" description="Helical" evidence="6">
    <location>
        <begin position="347"/>
        <end position="365"/>
    </location>
</feature>
<keyword evidence="10" id="KW-1185">Reference proteome</keyword>
<feature type="transmembrane region" description="Helical" evidence="6">
    <location>
        <begin position="257"/>
        <end position="277"/>
    </location>
</feature>
<dbReference type="Proteomes" id="UP001254608">
    <property type="component" value="Unassembled WGS sequence"/>
</dbReference>
<comment type="subcellular location">
    <subcellularLocation>
        <location evidence="1">Cell membrane</location>
        <topology evidence="1">Multi-pass membrane protein</topology>
    </subcellularLocation>
</comment>
<dbReference type="RefSeq" id="WP_311363444.1">
    <property type="nucleotide sequence ID" value="NZ_JAVRIC010000002.1"/>
</dbReference>
<keyword evidence="3 6" id="KW-0812">Transmembrane</keyword>